<name>A0A1Z5KRL2_FISSO</name>
<dbReference type="SUPFAM" id="SSF52540">
    <property type="entry name" value="P-loop containing nucleoside triphosphate hydrolases"/>
    <property type="match status" value="1"/>
</dbReference>
<dbReference type="OrthoDB" id="43903at2759"/>
<gene>
    <name evidence="2" type="ORF">FisN_20Lh269</name>
</gene>
<dbReference type="EMBL" id="BDSP01000283">
    <property type="protein sequence ID" value="GAX28946.1"/>
    <property type="molecule type" value="Genomic_DNA"/>
</dbReference>
<organism evidence="2 3">
    <name type="scientific">Fistulifera solaris</name>
    <name type="common">Oleaginous diatom</name>
    <dbReference type="NCBI Taxonomy" id="1519565"/>
    <lineage>
        <taxon>Eukaryota</taxon>
        <taxon>Sar</taxon>
        <taxon>Stramenopiles</taxon>
        <taxon>Ochrophyta</taxon>
        <taxon>Bacillariophyta</taxon>
        <taxon>Bacillariophyceae</taxon>
        <taxon>Bacillariophycidae</taxon>
        <taxon>Naviculales</taxon>
        <taxon>Naviculaceae</taxon>
        <taxon>Fistulifera</taxon>
    </lineage>
</organism>
<reference evidence="2 3" key="1">
    <citation type="journal article" date="2015" name="Plant Cell">
        <title>Oil accumulation by the oleaginous diatom Fistulifera solaris as revealed by the genome and transcriptome.</title>
        <authorList>
            <person name="Tanaka T."/>
            <person name="Maeda Y."/>
            <person name="Veluchamy A."/>
            <person name="Tanaka M."/>
            <person name="Abida H."/>
            <person name="Marechal E."/>
            <person name="Bowler C."/>
            <person name="Muto M."/>
            <person name="Sunaga Y."/>
            <person name="Tanaka M."/>
            <person name="Yoshino T."/>
            <person name="Taniguchi T."/>
            <person name="Fukuda Y."/>
            <person name="Nemoto M."/>
            <person name="Matsumoto M."/>
            <person name="Wong P.S."/>
            <person name="Aburatani S."/>
            <person name="Fujibuchi W."/>
        </authorList>
    </citation>
    <scope>NUCLEOTIDE SEQUENCE [LARGE SCALE GENOMIC DNA]</scope>
    <source>
        <strain evidence="2 3">JPCC DA0580</strain>
    </source>
</reference>
<keyword evidence="3" id="KW-1185">Reference proteome</keyword>
<evidence type="ECO:0000313" key="3">
    <source>
        <dbReference type="Proteomes" id="UP000198406"/>
    </source>
</evidence>
<dbReference type="Proteomes" id="UP000198406">
    <property type="component" value="Unassembled WGS sequence"/>
</dbReference>
<dbReference type="AlphaFoldDB" id="A0A1Z5KRL2"/>
<dbReference type="Pfam" id="PF00350">
    <property type="entry name" value="Dynamin_N"/>
    <property type="match status" value="1"/>
</dbReference>
<proteinExistence type="predicted"/>
<sequence>MMVHAKTDIKVALIGHVSVGKTTVLNALFRDKFGEVSMKRTTAGIDYFRIIPKQKDASKKLNGEKNAKGSVDKIGKQWVDIASYDTKSAGAVLKEITVDNMAFRNSSAIHEKFFDIELDEPLCDMRKDTDLVVVDVPGINEAGAGSKYRDFVEKKWDTFDVVVLVMDGKQGVNTEEQLKLLQFVKNNQETKRRVSLIILLNKVDDPDDEEQSNLVDESRKEAERQFSCTLEKLLHSTQKSTKSKTSKFTPILIPTSAMHAYFYRTASLMTFDQFKKFDKDLIEKIGREEVGKFKWKNLSGDKKYQAVYEAVSEEGQYKERLEATNFDKFLEALRDFLGDESGQLKILQEQVRVSLKNLSPKQGLADQFESAYEKSKVVRMPATDLSSHFWVKYDDLEKRVIKDLVGPASICILSEAMKELKSFYEIAHGASWHEDQQKALERMKGLVRHPLLPLLEKATACKNQMQGGAFTATSPPTQWAHLSPLDWHTICSSFLLLSCYKSFCTTFGYEKMLVEMVKDSLSSSLLSFTYCCSKVTWEGQERNGIRDGGYTRCGSCGRQYYNTQQANIFAFELNRNLELLPSNKNVYTSAFTQPIPTTISDPKHWGHLAWVYCEVVESHTA</sequence>
<dbReference type="InterPro" id="IPR027417">
    <property type="entry name" value="P-loop_NTPase"/>
</dbReference>
<dbReference type="InterPro" id="IPR045063">
    <property type="entry name" value="Dynamin_N"/>
</dbReference>
<feature type="domain" description="Dynamin N-terminal" evidence="1">
    <location>
        <begin position="11"/>
        <end position="202"/>
    </location>
</feature>
<dbReference type="Gene3D" id="3.40.50.300">
    <property type="entry name" value="P-loop containing nucleotide triphosphate hydrolases"/>
    <property type="match status" value="1"/>
</dbReference>
<protein>
    <recommendedName>
        <fullName evidence="1">Dynamin N-terminal domain-containing protein</fullName>
    </recommendedName>
</protein>
<comment type="caution">
    <text evidence="2">The sequence shown here is derived from an EMBL/GenBank/DDBJ whole genome shotgun (WGS) entry which is preliminary data.</text>
</comment>
<evidence type="ECO:0000259" key="1">
    <source>
        <dbReference type="Pfam" id="PF00350"/>
    </source>
</evidence>
<dbReference type="InParanoid" id="A0A1Z5KRL2"/>
<accession>A0A1Z5KRL2</accession>
<evidence type="ECO:0000313" key="2">
    <source>
        <dbReference type="EMBL" id="GAX28946.1"/>
    </source>
</evidence>